<dbReference type="OrthoDB" id="5419927at2759"/>
<dbReference type="Pfam" id="PF24883">
    <property type="entry name" value="NPHP3_N"/>
    <property type="match status" value="1"/>
</dbReference>
<gene>
    <name evidence="4" type="ORF">TRIVIDRAFT_65937</name>
</gene>
<dbReference type="PANTHER" id="PTHR40619:SF3">
    <property type="entry name" value="FUNGAL STAND N-TERMINAL GOODBYE DOMAIN-CONTAINING PROTEIN"/>
    <property type="match status" value="1"/>
</dbReference>
<dbReference type="AlphaFoldDB" id="G9N7K8"/>
<proteinExistence type="predicted"/>
<feature type="region of interest" description="Disordered" evidence="2">
    <location>
        <begin position="430"/>
        <end position="462"/>
    </location>
</feature>
<reference evidence="4 5" key="1">
    <citation type="journal article" date="2011" name="Genome Biol.">
        <title>Comparative genome sequence analysis underscores mycoparasitism as the ancestral life style of Trichoderma.</title>
        <authorList>
            <person name="Kubicek C.P."/>
            <person name="Herrera-Estrella A."/>
            <person name="Seidl-Seiboth V."/>
            <person name="Martinez D.A."/>
            <person name="Druzhinina I.S."/>
            <person name="Thon M."/>
            <person name="Zeilinger S."/>
            <person name="Casas-Flores S."/>
            <person name="Horwitz B.A."/>
            <person name="Mukherjee P.K."/>
            <person name="Mukherjee M."/>
            <person name="Kredics L."/>
            <person name="Alcaraz L.D."/>
            <person name="Aerts A."/>
            <person name="Antal Z."/>
            <person name="Atanasova L."/>
            <person name="Cervantes-Badillo M.G."/>
            <person name="Challacombe J."/>
            <person name="Chertkov O."/>
            <person name="McCluskey K."/>
            <person name="Coulpier F."/>
            <person name="Deshpande N."/>
            <person name="von Doehren H."/>
            <person name="Ebbole D.J."/>
            <person name="Esquivel-Naranjo E.U."/>
            <person name="Fekete E."/>
            <person name="Flipphi M."/>
            <person name="Glaser F."/>
            <person name="Gomez-Rodriguez E.Y."/>
            <person name="Gruber S."/>
            <person name="Han C."/>
            <person name="Henrissat B."/>
            <person name="Hermosa R."/>
            <person name="Hernandez-Onate M."/>
            <person name="Karaffa L."/>
            <person name="Kosti I."/>
            <person name="Le Crom S."/>
            <person name="Lindquist E."/>
            <person name="Lucas S."/>
            <person name="Luebeck M."/>
            <person name="Luebeck P.S."/>
            <person name="Margeot A."/>
            <person name="Metz B."/>
            <person name="Misra M."/>
            <person name="Nevalainen H."/>
            <person name="Omann M."/>
            <person name="Packer N."/>
            <person name="Perrone G."/>
            <person name="Uresti-Rivera E.E."/>
            <person name="Salamov A."/>
            <person name="Schmoll M."/>
            <person name="Seiboth B."/>
            <person name="Shapiro H."/>
            <person name="Sukno S."/>
            <person name="Tamayo-Ramos J.A."/>
            <person name="Tisch D."/>
            <person name="Wiest A."/>
            <person name="Wilkinson H.H."/>
            <person name="Zhang M."/>
            <person name="Coutinho P.M."/>
            <person name="Kenerley C.M."/>
            <person name="Monte E."/>
            <person name="Baker S.E."/>
            <person name="Grigoriev I.V."/>
        </authorList>
    </citation>
    <scope>NUCLEOTIDE SEQUENCE [LARGE SCALE GENOMIC DNA]</scope>
    <source>
        <strain evidence="5">Gv29-8 / FGSC 10586</strain>
    </source>
</reference>
<dbReference type="Proteomes" id="UP000007115">
    <property type="component" value="Unassembled WGS sequence"/>
</dbReference>
<dbReference type="GeneID" id="25796773"/>
<dbReference type="InParanoid" id="G9N7K8"/>
<feature type="compositionally biased region" description="Basic residues" evidence="2">
    <location>
        <begin position="436"/>
        <end position="445"/>
    </location>
</feature>
<dbReference type="eggNOG" id="ENOG502RIZD">
    <property type="taxonomic scope" value="Eukaryota"/>
</dbReference>
<dbReference type="HOGENOM" id="CLU_016969_0_0_1"/>
<evidence type="ECO:0000256" key="1">
    <source>
        <dbReference type="ARBA" id="ARBA00022737"/>
    </source>
</evidence>
<organism evidence="4 5">
    <name type="scientific">Hypocrea virens (strain Gv29-8 / FGSC 10586)</name>
    <name type="common">Gliocladium virens</name>
    <name type="synonym">Trichoderma virens</name>
    <dbReference type="NCBI Taxonomy" id="413071"/>
    <lineage>
        <taxon>Eukaryota</taxon>
        <taxon>Fungi</taxon>
        <taxon>Dikarya</taxon>
        <taxon>Ascomycota</taxon>
        <taxon>Pezizomycotina</taxon>
        <taxon>Sordariomycetes</taxon>
        <taxon>Hypocreomycetidae</taxon>
        <taxon>Hypocreales</taxon>
        <taxon>Hypocreaceae</taxon>
        <taxon>Trichoderma</taxon>
    </lineage>
</organism>
<dbReference type="InterPro" id="IPR056884">
    <property type="entry name" value="NPHP3-like_N"/>
</dbReference>
<accession>G9N7K8</accession>
<dbReference type="OMA" id="NDEARAM"/>
<name>G9N7K8_HYPVG</name>
<dbReference type="STRING" id="413071.G9N7K8"/>
<keyword evidence="1" id="KW-0677">Repeat</keyword>
<protein>
    <recommendedName>
        <fullName evidence="3">Nephrocystin 3-like N-terminal domain-containing protein</fullName>
    </recommendedName>
</protein>
<dbReference type="EMBL" id="ABDF02000089">
    <property type="protein sequence ID" value="EHK16974.1"/>
    <property type="molecule type" value="Genomic_DNA"/>
</dbReference>
<evidence type="ECO:0000259" key="3">
    <source>
        <dbReference type="Pfam" id="PF24883"/>
    </source>
</evidence>
<evidence type="ECO:0000313" key="4">
    <source>
        <dbReference type="EMBL" id="EHK16974.1"/>
    </source>
</evidence>
<evidence type="ECO:0000256" key="2">
    <source>
        <dbReference type="SAM" id="MobiDB-lite"/>
    </source>
</evidence>
<dbReference type="PANTHER" id="PTHR40619">
    <property type="entry name" value="FUNGAL STAND N-TERMINAL GOODBYE DOMAIN-CONTAINING PROTEIN"/>
    <property type="match status" value="1"/>
</dbReference>
<dbReference type="RefSeq" id="XP_013951177.1">
    <property type="nucleotide sequence ID" value="XM_014095702.1"/>
</dbReference>
<evidence type="ECO:0000313" key="5">
    <source>
        <dbReference type="Proteomes" id="UP000007115"/>
    </source>
</evidence>
<dbReference type="VEuPathDB" id="FungiDB:TRIVIDRAFT_65937"/>
<feature type="domain" description="Nephrocystin 3-like N-terminal" evidence="3">
    <location>
        <begin position="233"/>
        <end position="406"/>
    </location>
</feature>
<sequence length="462" mass="53032">MQTSADARTQVLGAFDNLPEIFSETESLLSSFLESQTVRNAAIDLTVAVLCAVENTIAFFSTSRGKRLAKSVFEGSEYIKDLKESFKSIEEKITTLRTKSSTANYAASRQHRQRIETKADLIHKDVRRTEKKTDLLHNEMLSLMNEYSKKQSAQLAREKEKNVHLHAEIEILRSRSPSPNALILVQQQDDISKTYLDEKELQKLLDVENTDVDLRFINQRKAHLQAEELSRAEQLVNDRKFRAWFMSLQSGKLLILWNQSQPKTHAGISPISAFCASLEPMFNSHDRFICLTWFCGLHSKHGNDEARAMLASLISQLCQQHCFDFGREYADTNKRLIRERDPRELFTLLYRLISSLPRNITLVILVDEAYIYERDGFQDELSIFNELLELVNEAATQSVIKLLFTSTRKVTFLNEAFKQGGLTLHVENAAHQRGGPSKRRMRRQMRPAFDEKGLGENNEEGE</sequence>
<keyword evidence="5" id="KW-1185">Reference proteome</keyword>
<comment type="caution">
    <text evidence="4">The sequence shown here is derived from an EMBL/GenBank/DDBJ whole genome shotgun (WGS) entry which is preliminary data.</text>
</comment>